<comment type="function">
    <text evidence="1 10">Subunit of the oligosaccharyl transferase (OST) complex that catalyzes the initial transfer of a defined glycan (Glc(3)Man(9)GlcNAc(2) in eukaryotes) from the lipid carrier dolichol-pyrophosphate to an asparagine residue within an Asn-X-Ser/Thr consensus motif in nascent polypeptide chains, the first step in protein N-glycosylation. N-glycosylation occurs cotranslationally and the complex associates with the Sec61 complex at the channel-forming translocon complex that mediates protein translocation across the endoplasmic reticulum (ER). All subunits are required for a maximal enzyme activity.</text>
</comment>
<keyword evidence="12" id="KW-0808">Transferase</keyword>
<evidence type="ECO:0000256" key="1">
    <source>
        <dbReference type="ARBA" id="ARBA00002791"/>
    </source>
</evidence>
<dbReference type="PANTHER" id="PTHR21049">
    <property type="entry name" value="RIBOPHORIN I"/>
    <property type="match status" value="1"/>
</dbReference>
<evidence type="ECO:0000256" key="5">
    <source>
        <dbReference type="ARBA" id="ARBA00022692"/>
    </source>
</evidence>
<feature type="region of interest" description="Disordered" evidence="11">
    <location>
        <begin position="260"/>
        <end position="279"/>
    </location>
</feature>
<evidence type="ECO:0000256" key="7">
    <source>
        <dbReference type="ARBA" id="ARBA00022824"/>
    </source>
</evidence>
<organism evidence="12 13">
    <name type="scientific">[Emmonsia] crescens</name>
    <dbReference type="NCBI Taxonomy" id="73230"/>
    <lineage>
        <taxon>Eukaryota</taxon>
        <taxon>Fungi</taxon>
        <taxon>Dikarya</taxon>
        <taxon>Ascomycota</taxon>
        <taxon>Pezizomycotina</taxon>
        <taxon>Eurotiomycetes</taxon>
        <taxon>Eurotiomycetidae</taxon>
        <taxon>Onygenales</taxon>
        <taxon>Ajellomycetaceae</taxon>
        <taxon>Emergomyces</taxon>
    </lineage>
</organism>
<evidence type="ECO:0000256" key="9">
    <source>
        <dbReference type="ARBA" id="ARBA00023136"/>
    </source>
</evidence>
<dbReference type="PANTHER" id="PTHR21049:SF0">
    <property type="entry name" value="DOLICHYL-DIPHOSPHOOLIGOSACCHARIDE--PROTEIN GLYCOSYLTRANSFERASE SUBUNIT 1"/>
    <property type="match status" value="1"/>
</dbReference>
<sequence>MFTALVAASPPVAAPDGHITKPSAANDIIPSSKESYSLLRQLSLRYLQCPGPRIGPLVASSATMRLLSAAAVLCSLLTTSISGVYAAAANDTTYASSRLVLPNDFRPPKVFKNINLLRNINLEKGYVRETVNVVVENTDKVPQERYFLPFAADVIDNVGGLEVRDKNAPSNGKFEVKATELLKASPNQYFVIHFPEALKPSSQITLSISYYILQALDPLPAAIEQAAKQYLTYSFSAYAPAAYTTDNQKTKIKFPSSDVPDYTETSGLKTGADPERQGSTYTYGPYQTSKVLPGTTGPIITVRYEFTKPVITCSLLERDIEVSHWGGNLATEERLWLRNDGAKLSKHFSRVGWAMKSYQNLPTSAMSELRIPLRPGSVDAYFIDDIGNVSTSRFRPGLNKREALLELKPRYPVFGGWKYSFRIGWNNALSPFLRKVGGESYVLKVPFLEGPKVPEGVQYEKVELRVILPEGAQDVKYELVGGVGMPYMVESEIGLRKTFMDTVGRTVLTLRTTNVADEAREGQIIVTYDYPALAILRKPLTIATGLFSVFVTVWLVGNLDVSIKKR</sequence>
<protein>
    <recommendedName>
        <fullName evidence="10">Dolichyl-diphosphooligosaccharide--protein glycosyltransferase subunit 1</fullName>
    </recommendedName>
</protein>
<evidence type="ECO:0000256" key="8">
    <source>
        <dbReference type="ARBA" id="ARBA00022989"/>
    </source>
</evidence>
<evidence type="ECO:0000256" key="11">
    <source>
        <dbReference type="SAM" id="MobiDB-lite"/>
    </source>
</evidence>
<comment type="caution">
    <text evidence="12">The sequence shown here is derived from an EMBL/GenBank/DDBJ whole genome shotgun (WGS) entry which is preliminary data.</text>
</comment>
<comment type="subcellular location">
    <subcellularLocation>
        <location evidence="2 10">Endoplasmic reticulum membrane</location>
        <topology evidence="2 10">Single-pass type I membrane protein</topology>
    </subcellularLocation>
</comment>
<dbReference type="EMBL" id="PDND01000006">
    <property type="protein sequence ID" value="PGH36550.1"/>
    <property type="molecule type" value="Genomic_DNA"/>
</dbReference>
<keyword evidence="5 10" id="KW-0812">Transmembrane</keyword>
<dbReference type="GO" id="GO:0016740">
    <property type="term" value="F:transferase activity"/>
    <property type="evidence" value="ECO:0007669"/>
    <property type="project" value="UniProtKB-KW"/>
</dbReference>
<dbReference type="GO" id="GO:0018279">
    <property type="term" value="P:protein N-linked glycosylation via asparagine"/>
    <property type="evidence" value="ECO:0007669"/>
    <property type="project" value="TreeGrafter"/>
</dbReference>
<comment type="similarity">
    <text evidence="4 10">Belongs to the OST1 family.</text>
</comment>
<evidence type="ECO:0000256" key="3">
    <source>
        <dbReference type="ARBA" id="ARBA00004922"/>
    </source>
</evidence>
<dbReference type="InterPro" id="IPR007676">
    <property type="entry name" value="Ribophorin_I"/>
</dbReference>
<dbReference type="Proteomes" id="UP000226031">
    <property type="component" value="Unassembled WGS sequence"/>
</dbReference>
<evidence type="ECO:0000313" key="12">
    <source>
        <dbReference type="EMBL" id="PGH36550.1"/>
    </source>
</evidence>
<evidence type="ECO:0000256" key="2">
    <source>
        <dbReference type="ARBA" id="ARBA00004115"/>
    </source>
</evidence>
<reference evidence="12 13" key="1">
    <citation type="submission" date="2017-10" db="EMBL/GenBank/DDBJ databases">
        <title>Comparative genomics in systemic dimorphic fungi from Ajellomycetaceae.</title>
        <authorList>
            <person name="Munoz J.F."/>
            <person name="Mcewen J.G."/>
            <person name="Clay O.K."/>
            <person name="Cuomo C.A."/>
        </authorList>
    </citation>
    <scope>NUCLEOTIDE SEQUENCE [LARGE SCALE GENOMIC DNA]</scope>
    <source>
        <strain evidence="12 13">UAMH4076</strain>
    </source>
</reference>
<dbReference type="AlphaFoldDB" id="A0A2B7ZTD1"/>
<dbReference type="VEuPathDB" id="FungiDB:EMCG_06264"/>
<evidence type="ECO:0000256" key="6">
    <source>
        <dbReference type="ARBA" id="ARBA00022729"/>
    </source>
</evidence>
<evidence type="ECO:0000256" key="10">
    <source>
        <dbReference type="RuleBase" id="RU361143"/>
    </source>
</evidence>
<evidence type="ECO:0000256" key="4">
    <source>
        <dbReference type="ARBA" id="ARBA00008905"/>
    </source>
</evidence>
<proteinExistence type="inferred from homology"/>
<keyword evidence="8 10" id="KW-1133">Transmembrane helix</keyword>
<gene>
    <name evidence="12" type="ORF">GX50_00587</name>
</gene>
<accession>A0A2B7ZTD1</accession>
<dbReference type="UniPathway" id="UPA00378"/>
<keyword evidence="6" id="KW-0732">Signal</keyword>
<name>A0A2B7ZTD1_9EURO</name>
<keyword evidence="13" id="KW-1185">Reference proteome</keyword>
<comment type="pathway">
    <text evidence="3 10">Protein modification; protein glycosylation.</text>
</comment>
<comment type="subunit">
    <text evidence="10">Component of the oligosaccharyltransferase (OST) complex.</text>
</comment>
<dbReference type="Pfam" id="PF04597">
    <property type="entry name" value="Ribophorin_I"/>
    <property type="match status" value="1"/>
</dbReference>
<keyword evidence="9 10" id="KW-0472">Membrane</keyword>
<feature type="transmembrane region" description="Helical" evidence="10">
    <location>
        <begin position="540"/>
        <end position="561"/>
    </location>
</feature>
<keyword evidence="7 10" id="KW-0256">Endoplasmic reticulum</keyword>
<dbReference type="GO" id="GO:0008250">
    <property type="term" value="C:oligosaccharyltransferase complex"/>
    <property type="evidence" value="ECO:0007669"/>
    <property type="project" value="UniProtKB-UniRule"/>
</dbReference>
<evidence type="ECO:0000313" key="13">
    <source>
        <dbReference type="Proteomes" id="UP000226031"/>
    </source>
</evidence>
<dbReference type="STRING" id="73230.A0A2B7ZTD1"/>